<reference evidence="4" key="1">
    <citation type="submission" date="2021-01" db="EMBL/GenBank/DDBJ databases">
        <title>Whole genome shotgun sequence of Verrucosispora sediminis NBRC 107745.</title>
        <authorList>
            <person name="Komaki H."/>
            <person name="Tamura T."/>
        </authorList>
    </citation>
    <scope>NUCLEOTIDE SEQUENCE</scope>
    <source>
        <strain evidence="4">NBRC 107745</strain>
    </source>
</reference>
<evidence type="ECO:0000256" key="1">
    <source>
        <dbReference type="ARBA" id="ARBA00023015"/>
    </source>
</evidence>
<dbReference type="InterPro" id="IPR041916">
    <property type="entry name" value="Anti_sigma_zinc_sf"/>
</dbReference>
<gene>
    <name evidence="4" type="ORF">Vse01_15950</name>
</gene>
<dbReference type="AlphaFoldDB" id="A0A9W5XJ30"/>
<organism evidence="4 5">
    <name type="scientific">Micromonospora sediminimaris</name>
    <dbReference type="NCBI Taxonomy" id="547162"/>
    <lineage>
        <taxon>Bacteria</taxon>
        <taxon>Bacillati</taxon>
        <taxon>Actinomycetota</taxon>
        <taxon>Actinomycetes</taxon>
        <taxon>Micromonosporales</taxon>
        <taxon>Micromonosporaceae</taxon>
        <taxon>Micromonospora</taxon>
    </lineage>
</organism>
<keyword evidence="3" id="KW-1133">Transmembrane helix</keyword>
<keyword evidence="5" id="KW-1185">Reference proteome</keyword>
<sequence>MTTTHPTMSQIERYAAGDPGLDEASVWAVEVHLEDCGDCRARLAGATTVDTRTLIDRVAMNLDREIAATPVPAGRSRPWSVLRHRWFVGTLLPWLAMTATVLASAALLGELWAGRPSLVLLIAPLAPLPGVAVAWHRRADPAWELIAATPATGLTMLLRRTAAVLAFVIPALAVAGARTGVSLALMLLPCLAFTAATLLLGTLVGVRRAAIGLIAIWTLVVIAPSLAAARLPVVLAADSAGIWALATLLLTVMALLRVNGLRRLTHHD</sequence>
<proteinExistence type="predicted"/>
<name>A0A9W5XJ30_9ACTN</name>
<feature type="transmembrane region" description="Helical" evidence="3">
    <location>
        <begin position="240"/>
        <end position="258"/>
    </location>
</feature>
<feature type="transmembrane region" description="Helical" evidence="3">
    <location>
        <begin position="210"/>
        <end position="228"/>
    </location>
</feature>
<comment type="caution">
    <text evidence="4">The sequence shown here is derived from an EMBL/GenBank/DDBJ whole genome shotgun (WGS) entry which is preliminary data.</text>
</comment>
<accession>A0A9W5XJ30</accession>
<feature type="transmembrane region" description="Helical" evidence="3">
    <location>
        <begin position="183"/>
        <end position="203"/>
    </location>
</feature>
<protein>
    <submittedName>
        <fullName evidence="4">Membrane protein</fullName>
    </submittedName>
</protein>
<evidence type="ECO:0000256" key="2">
    <source>
        <dbReference type="ARBA" id="ARBA00023163"/>
    </source>
</evidence>
<keyword evidence="3" id="KW-0472">Membrane</keyword>
<keyword evidence="3" id="KW-0812">Transmembrane</keyword>
<dbReference type="OrthoDB" id="3424744at2"/>
<dbReference type="EMBL" id="BOPD01000009">
    <property type="protein sequence ID" value="GIJ32447.1"/>
    <property type="molecule type" value="Genomic_DNA"/>
</dbReference>
<evidence type="ECO:0000313" key="5">
    <source>
        <dbReference type="Proteomes" id="UP000607311"/>
    </source>
</evidence>
<evidence type="ECO:0000256" key="3">
    <source>
        <dbReference type="SAM" id="Phobius"/>
    </source>
</evidence>
<keyword evidence="2" id="KW-0804">Transcription</keyword>
<evidence type="ECO:0000313" key="4">
    <source>
        <dbReference type="EMBL" id="GIJ32447.1"/>
    </source>
</evidence>
<feature type="transmembrane region" description="Helical" evidence="3">
    <location>
        <begin position="118"/>
        <end position="136"/>
    </location>
</feature>
<dbReference type="Proteomes" id="UP000607311">
    <property type="component" value="Unassembled WGS sequence"/>
</dbReference>
<feature type="transmembrane region" description="Helical" evidence="3">
    <location>
        <begin position="157"/>
        <end position="177"/>
    </location>
</feature>
<dbReference type="RefSeq" id="WP_093408409.1">
    <property type="nucleotide sequence ID" value="NZ_BOPD01000009.1"/>
</dbReference>
<feature type="transmembrane region" description="Helical" evidence="3">
    <location>
        <begin position="86"/>
        <end position="106"/>
    </location>
</feature>
<keyword evidence="1" id="KW-0805">Transcription regulation</keyword>
<dbReference type="Gene3D" id="1.10.10.1320">
    <property type="entry name" value="Anti-sigma factor, zinc-finger domain"/>
    <property type="match status" value="1"/>
</dbReference>